<accession>A0A510W9U4</accession>
<dbReference type="EMBL" id="BJUG01000001">
    <property type="protein sequence ID" value="GEK35964.1"/>
    <property type="molecule type" value="Genomic_DNA"/>
</dbReference>
<evidence type="ECO:0000313" key="1">
    <source>
        <dbReference type="EMBL" id="GEK35964.1"/>
    </source>
</evidence>
<dbReference type="AlphaFoldDB" id="A0A510W9U4"/>
<protein>
    <submittedName>
        <fullName evidence="1">Uncharacterized protein</fullName>
    </submittedName>
</protein>
<dbReference type="Proteomes" id="UP000321361">
    <property type="component" value="Unassembled WGS sequence"/>
</dbReference>
<organism evidence="1 2">
    <name type="scientific">Enterococcus thailandicus</name>
    <dbReference type="NCBI Taxonomy" id="417368"/>
    <lineage>
        <taxon>Bacteria</taxon>
        <taxon>Bacillati</taxon>
        <taxon>Bacillota</taxon>
        <taxon>Bacilli</taxon>
        <taxon>Lactobacillales</taxon>
        <taxon>Enterococcaceae</taxon>
        <taxon>Enterococcus</taxon>
    </lineage>
</organism>
<sequence>MTSPTKIGAITNEISSFTKNTPNQGQVAKKIIPLKKPSTKETQRITFKLHLRSRSGIINNGTVVIN</sequence>
<name>A0A510W9U4_ENTTH</name>
<comment type="caution">
    <text evidence="1">The sequence shown here is derived from an EMBL/GenBank/DDBJ whole genome shotgun (WGS) entry which is preliminary data.</text>
</comment>
<evidence type="ECO:0000313" key="2">
    <source>
        <dbReference type="Proteomes" id="UP000321361"/>
    </source>
</evidence>
<reference evidence="1 2" key="1">
    <citation type="submission" date="2019-07" db="EMBL/GenBank/DDBJ databases">
        <title>Whole genome shotgun sequence of Enterococcus thailandicus NBRC 101867.</title>
        <authorList>
            <person name="Hosoyama A."/>
            <person name="Uohara A."/>
            <person name="Ohji S."/>
            <person name="Ichikawa N."/>
        </authorList>
    </citation>
    <scope>NUCLEOTIDE SEQUENCE [LARGE SCALE GENOMIC DNA]</scope>
    <source>
        <strain evidence="1 2">NBRC 101867</strain>
    </source>
</reference>
<gene>
    <name evidence="1" type="ORF">ETH01_02510</name>
</gene>
<proteinExistence type="predicted"/>